<evidence type="ECO:0000256" key="4">
    <source>
        <dbReference type="RuleBase" id="RU000669"/>
    </source>
</evidence>
<dbReference type="NCBIfam" id="TIGR00307">
    <property type="entry name" value="eS8"/>
    <property type="match status" value="1"/>
</dbReference>
<dbReference type="GO" id="GO:0005840">
    <property type="term" value="C:ribosome"/>
    <property type="evidence" value="ECO:0007669"/>
    <property type="project" value="UniProtKB-KW"/>
</dbReference>
<evidence type="ECO:0000256" key="2">
    <source>
        <dbReference type="ARBA" id="ARBA00022980"/>
    </source>
</evidence>
<name>A0A4Z1SRF8_GIAMU</name>
<evidence type="ECO:0000256" key="3">
    <source>
        <dbReference type="ARBA" id="ARBA00023274"/>
    </source>
</evidence>
<keyword evidence="2 4" id="KW-0689">Ribosomal protein</keyword>
<evidence type="ECO:0000256" key="1">
    <source>
        <dbReference type="ARBA" id="ARBA00005257"/>
    </source>
</evidence>
<dbReference type="GO" id="GO:1990904">
    <property type="term" value="C:ribonucleoprotein complex"/>
    <property type="evidence" value="ECO:0007669"/>
    <property type="project" value="UniProtKB-KW"/>
</dbReference>
<dbReference type="EMBL" id="VDLU01000002">
    <property type="protein sequence ID" value="TNJ28494.1"/>
    <property type="molecule type" value="Genomic_DNA"/>
</dbReference>
<evidence type="ECO:0000313" key="6">
    <source>
        <dbReference type="EMBL" id="TNJ28494.1"/>
    </source>
</evidence>
<organism evidence="6 7">
    <name type="scientific">Giardia muris</name>
    <dbReference type="NCBI Taxonomy" id="5742"/>
    <lineage>
        <taxon>Eukaryota</taxon>
        <taxon>Metamonada</taxon>
        <taxon>Diplomonadida</taxon>
        <taxon>Hexamitidae</taxon>
        <taxon>Giardiinae</taxon>
        <taxon>Giardia</taxon>
    </lineage>
</organism>
<dbReference type="Gene3D" id="3.10.290.70">
    <property type="match status" value="1"/>
</dbReference>
<dbReference type="VEuPathDB" id="GiardiaDB:GMRT_12626"/>
<keyword evidence="7" id="KW-1185">Reference proteome</keyword>
<dbReference type="Proteomes" id="UP000315496">
    <property type="component" value="Chromosome 2"/>
</dbReference>
<dbReference type="OrthoDB" id="1703270at2759"/>
<reference evidence="6 7" key="1">
    <citation type="submission" date="2019-05" db="EMBL/GenBank/DDBJ databases">
        <title>The compact genome of Giardia muris reveals important steps in the evolution of intestinal protozoan parasites.</title>
        <authorList>
            <person name="Xu F."/>
            <person name="Jimenez-Gonzalez A."/>
            <person name="Einarsson E."/>
            <person name="Astvaldsson A."/>
            <person name="Peirasmaki D."/>
            <person name="Eckmann L."/>
            <person name="Andersson J.O."/>
            <person name="Svard S.G."/>
            <person name="Jerlstrom-Hultqvist J."/>
        </authorList>
    </citation>
    <scope>NUCLEOTIDE SEQUENCE [LARGE SCALE GENOMIC DNA]</scope>
    <source>
        <strain evidence="6 7">Roberts-Thomson</strain>
    </source>
</reference>
<evidence type="ECO:0000256" key="5">
    <source>
        <dbReference type="SAM" id="MobiDB-lite"/>
    </source>
</evidence>
<sequence length="181" mass="19952">MGITRDRMYKRTKSGGARPHWHKKRKSLLGRPAARTRLVMKATTKKREGAKISIIRCRGGNLKHRALRLEAGSFAWGSAQVSHRARILSVVYNATSNELVRTNTLVKGAIVHIDAAPFQDAVGKSKDQTIIDQINEGRILARISSRPGQVGAADGYVLEGPELAFYQSKLQTKGPKAARKQ</sequence>
<dbReference type="InterPro" id="IPR001047">
    <property type="entry name" value="Ribosomal_eS8"/>
</dbReference>
<feature type="region of interest" description="Disordered" evidence="5">
    <location>
        <begin position="1"/>
        <end position="26"/>
    </location>
</feature>
<dbReference type="FunFam" id="3.10.290.70:FF:000009">
    <property type="entry name" value="40S ribosomal protein S8"/>
    <property type="match status" value="1"/>
</dbReference>
<gene>
    <name evidence="6" type="ORF">GMRT_12626</name>
</gene>
<dbReference type="CDD" id="cd11380">
    <property type="entry name" value="Ribosomal_S8e_like"/>
    <property type="match status" value="1"/>
</dbReference>
<keyword evidence="3 4" id="KW-0687">Ribonucleoprotein</keyword>
<dbReference type="InterPro" id="IPR022309">
    <property type="entry name" value="Ribosomal_Se8/biogenesis_NSA2"/>
</dbReference>
<dbReference type="AlphaFoldDB" id="A0A4Z1SRF8"/>
<comment type="similarity">
    <text evidence="1 4">Belongs to the eukaryotic ribosomal protein eS8 family.</text>
</comment>
<dbReference type="GO" id="GO:0003735">
    <property type="term" value="F:structural constituent of ribosome"/>
    <property type="evidence" value="ECO:0007669"/>
    <property type="project" value="InterPro"/>
</dbReference>
<dbReference type="Pfam" id="PF01201">
    <property type="entry name" value="Ribosomal_S8e"/>
    <property type="match status" value="1"/>
</dbReference>
<evidence type="ECO:0000313" key="7">
    <source>
        <dbReference type="Proteomes" id="UP000315496"/>
    </source>
</evidence>
<accession>A0A4Z1SRF8</accession>
<proteinExistence type="inferred from homology"/>
<protein>
    <recommendedName>
        <fullName evidence="4">40S ribosomal protein S8</fullName>
    </recommendedName>
</protein>
<feature type="compositionally biased region" description="Basic residues" evidence="5">
    <location>
        <begin position="10"/>
        <end position="26"/>
    </location>
</feature>
<comment type="caution">
    <text evidence="6">The sequence shown here is derived from an EMBL/GenBank/DDBJ whole genome shotgun (WGS) entry which is preliminary data.</text>
</comment>
<dbReference type="PANTHER" id="PTHR10394">
    <property type="entry name" value="40S RIBOSOMAL PROTEIN S8"/>
    <property type="match status" value="1"/>
</dbReference>
<dbReference type="GO" id="GO:0006412">
    <property type="term" value="P:translation"/>
    <property type="evidence" value="ECO:0007669"/>
    <property type="project" value="InterPro"/>
</dbReference>